<feature type="domain" description="Lcl C-terminal" evidence="1">
    <location>
        <begin position="231"/>
        <end position="320"/>
    </location>
</feature>
<evidence type="ECO:0000259" key="1">
    <source>
        <dbReference type="Pfam" id="PF07603"/>
    </source>
</evidence>
<dbReference type="InterPro" id="IPR011460">
    <property type="entry name" value="Lcl_C"/>
</dbReference>
<reference evidence="2 3" key="1">
    <citation type="submission" date="2014-05" db="EMBL/GenBank/DDBJ databases">
        <authorList>
            <person name="Rizzardi K."/>
            <person name="Winiecka-Krusnell J."/>
            <person name="Ramliden M."/>
            <person name="Alm E."/>
            <person name="Andersson S."/>
            <person name="Byfors S."/>
        </authorList>
    </citation>
    <scope>NUCLEOTIDE SEQUENCE [LARGE SCALE GENOMIC DNA]</scope>
    <source>
        <strain evidence="2 3">LEGN</strain>
    </source>
</reference>
<gene>
    <name evidence="2" type="ORF">EP47_08165</name>
</gene>
<sequence length="324" mass="33266">MTNSASSPFAANNIMATIPGSSNISVQSTTCGASLAIGANCTITFASGTQEGPTTISIAGDNTNTVSVSVTVTSQPQISITAPVQQERVVEVSGAALNLQITNDAGSAVNANGITISNQAACPNLSVNSTNCASVAPGSSCMLVLTSNTAYAPCTITVSGSNTANSPQTLIAFFHLEGLVFEVSGSIGKIVIDVSQQFDTNWTAIDSDISGAESLDNGIANTNAIVGSIACTASCAARRCQNISTSWYLPAINELSAIRNALCSNSAIPCNFGDFSASEFYWSSSQNVDHPNDSALLLGFPSGTIKSDFKSLGRLVRCTRTFTP</sequence>
<dbReference type="Pfam" id="PF07603">
    <property type="entry name" value="Lcl_C"/>
    <property type="match status" value="1"/>
</dbReference>
<evidence type="ECO:0000313" key="3">
    <source>
        <dbReference type="Proteomes" id="UP000054422"/>
    </source>
</evidence>
<dbReference type="EMBL" id="JNCF01000005">
    <property type="protein sequence ID" value="KGP64108.1"/>
    <property type="molecule type" value="Genomic_DNA"/>
</dbReference>
<keyword evidence="3" id="KW-1185">Reference proteome</keyword>
<protein>
    <recommendedName>
        <fullName evidence="1">Lcl C-terminal domain-containing protein</fullName>
    </recommendedName>
</protein>
<dbReference type="STRING" id="1498499.EP47_08165"/>
<accession>A0A0A2T9K7</accession>
<organism evidence="2 3">
    <name type="scientific">Legionella norrlandica</name>
    <dbReference type="NCBI Taxonomy" id="1498499"/>
    <lineage>
        <taxon>Bacteria</taxon>
        <taxon>Pseudomonadati</taxon>
        <taxon>Pseudomonadota</taxon>
        <taxon>Gammaproteobacteria</taxon>
        <taxon>Legionellales</taxon>
        <taxon>Legionellaceae</taxon>
        <taxon>Legionella</taxon>
    </lineage>
</organism>
<dbReference type="RefSeq" id="WP_052117526.1">
    <property type="nucleotide sequence ID" value="NZ_JNCF01000005.1"/>
</dbReference>
<name>A0A0A2T9K7_9GAMM</name>
<proteinExistence type="predicted"/>
<dbReference type="OrthoDB" id="5634541at2"/>
<dbReference type="AlphaFoldDB" id="A0A0A2T9K7"/>
<comment type="caution">
    <text evidence="2">The sequence shown here is derived from an EMBL/GenBank/DDBJ whole genome shotgun (WGS) entry which is preliminary data.</text>
</comment>
<evidence type="ECO:0000313" key="2">
    <source>
        <dbReference type="EMBL" id="KGP64108.1"/>
    </source>
</evidence>
<dbReference type="Proteomes" id="UP000054422">
    <property type="component" value="Unassembled WGS sequence"/>
</dbReference>